<dbReference type="InterPro" id="IPR013785">
    <property type="entry name" value="Aldolase_TIM"/>
</dbReference>
<evidence type="ECO:0000256" key="1">
    <source>
        <dbReference type="ARBA" id="ARBA00023239"/>
    </source>
</evidence>
<dbReference type="EMBL" id="CP031423">
    <property type="protein sequence ID" value="AZS38246.1"/>
    <property type="molecule type" value="Genomic_DNA"/>
</dbReference>
<dbReference type="NCBIfam" id="NF002958">
    <property type="entry name" value="PRK03620.1"/>
    <property type="match status" value="1"/>
</dbReference>
<dbReference type="GO" id="GO:0047448">
    <property type="term" value="F:5-dehydro-4-deoxyglucarate dehydratase activity"/>
    <property type="evidence" value="ECO:0007669"/>
    <property type="project" value="UniProtKB-EC"/>
</dbReference>
<feature type="active site" description="Proton donor/acceptor" evidence="3">
    <location>
        <position position="139"/>
    </location>
</feature>
<protein>
    <submittedName>
        <fullName evidence="5">Putative 5-dehydro-4-deoxyglucarate dehydratase</fullName>
        <ecNumber evidence="5">4.2.1.41</ecNumber>
    </submittedName>
</protein>
<feature type="active site" description="Schiff-base intermediate with substrate" evidence="3">
    <location>
        <position position="165"/>
    </location>
</feature>
<dbReference type="PIRSF" id="PIRSF001365">
    <property type="entry name" value="DHDPS"/>
    <property type="match status" value="1"/>
</dbReference>
<evidence type="ECO:0000313" key="5">
    <source>
        <dbReference type="EMBL" id="AZS38246.1"/>
    </source>
</evidence>
<dbReference type="KEGG" id="mlv:CVS47_02899"/>
<sequence>MTLAFADGPLYFPVTAFADDGRVDLEITARAIAAGLEHGPGGVFPACGTGEFHALTAEESLAVVRATTEVVRQAATRVPVIAGVGGPVGQAVAAVRALEDIGVDGVLLLPPYLVNASPEGLVRYVAAVAEASDLPVVVYHRGSARFSAATFTRILREQPTVIGFKDGIGDVALAQEIVLAAGTVREDVEFFNGLLTAEASQAAYRAIGIPLYSSAVFAMAPAIATAYYRAYTAGDSSTCDRLLQGFYHPLIALRDTTPGYAVSLIKTGVRLAGMPVGGMRAPLTDPGPEHTTRLRELLAQGEQLVTGS</sequence>
<dbReference type="Pfam" id="PF00701">
    <property type="entry name" value="DHDPS"/>
    <property type="match status" value="1"/>
</dbReference>
<evidence type="ECO:0000256" key="3">
    <source>
        <dbReference type="PIRSR" id="PIRSR001365-1"/>
    </source>
</evidence>
<dbReference type="GO" id="GO:0008840">
    <property type="term" value="F:4-hydroxy-tetrahydrodipicolinate synthase activity"/>
    <property type="evidence" value="ECO:0007669"/>
    <property type="project" value="TreeGrafter"/>
</dbReference>
<evidence type="ECO:0000256" key="2">
    <source>
        <dbReference type="PIRNR" id="PIRNR001365"/>
    </source>
</evidence>
<name>A0A3Q9J089_9MICO</name>
<organism evidence="5 6">
    <name type="scientific">Microbacterium lemovicicum</name>
    <dbReference type="NCBI Taxonomy" id="1072463"/>
    <lineage>
        <taxon>Bacteria</taxon>
        <taxon>Bacillati</taxon>
        <taxon>Actinomycetota</taxon>
        <taxon>Actinomycetes</taxon>
        <taxon>Micrococcales</taxon>
        <taxon>Microbacteriaceae</taxon>
        <taxon>Microbacterium</taxon>
    </lineage>
</organism>
<dbReference type="PANTHER" id="PTHR12128:SF19">
    <property type="entry name" value="5-DEHYDRO-4-DEOXYGLUCARATE DEHYDRATASE 2-RELATED"/>
    <property type="match status" value="1"/>
</dbReference>
<dbReference type="PANTHER" id="PTHR12128">
    <property type="entry name" value="DIHYDRODIPICOLINATE SYNTHASE"/>
    <property type="match status" value="1"/>
</dbReference>
<comment type="similarity">
    <text evidence="2">Belongs to the DapA family.</text>
</comment>
<reference evidence="5 6" key="1">
    <citation type="submission" date="2018-08" db="EMBL/GenBank/DDBJ databases">
        <title>Microbacterium lemovicicum sp. nov., a bacterium isolated from a natural uranium-rich soil.</title>
        <authorList>
            <person name="ORTET P."/>
        </authorList>
    </citation>
    <scope>NUCLEOTIDE SEQUENCE [LARGE SCALE GENOMIC DNA]</scope>
    <source>
        <strain evidence="5 6">Viu22</strain>
    </source>
</reference>
<gene>
    <name evidence="5" type="ORF">CVS47_02899</name>
</gene>
<dbReference type="AlphaFoldDB" id="A0A3Q9J089"/>
<dbReference type="EC" id="4.2.1.41" evidence="5"/>
<keyword evidence="1 2" id="KW-0456">Lyase</keyword>
<evidence type="ECO:0000313" key="6">
    <source>
        <dbReference type="Proteomes" id="UP000276888"/>
    </source>
</evidence>
<dbReference type="SUPFAM" id="SSF51569">
    <property type="entry name" value="Aldolase"/>
    <property type="match status" value="1"/>
</dbReference>
<evidence type="ECO:0000256" key="4">
    <source>
        <dbReference type="PIRSR" id="PIRSR001365-2"/>
    </source>
</evidence>
<dbReference type="SMART" id="SM01130">
    <property type="entry name" value="DHDPS"/>
    <property type="match status" value="1"/>
</dbReference>
<dbReference type="InterPro" id="IPR002220">
    <property type="entry name" value="DapA-like"/>
</dbReference>
<feature type="binding site" evidence="4">
    <location>
        <position position="49"/>
    </location>
    <ligand>
        <name>pyruvate</name>
        <dbReference type="ChEBI" id="CHEBI:15361"/>
    </ligand>
</feature>
<dbReference type="Gene3D" id="3.20.20.70">
    <property type="entry name" value="Aldolase class I"/>
    <property type="match status" value="1"/>
</dbReference>
<proteinExistence type="inferred from homology"/>
<dbReference type="Proteomes" id="UP000276888">
    <property type="component" value="Chromosome"/>
</dbReference>
<dbReference type="OrthoDB" id="8995637at2"/>
<dbReference type="RefSeq" id="WP_127096702.1">
    <property type="nucleotide sequence ID" value="NZ_CP031423.1"/>
</dbReference>
<keyword evidence="6" id="KW-1185">Reference proteome</keyword>
<accession>A0A3Q9J089</accession>